<evidence type="ECO:0000256" key="1">
    <source>
        <dbReference type="ARBA" id="ARBA00006484"/>
    </source>
</evidence>
<dbReference type="InterPro" id="IPR009081">
    <property type="entry name" value="PP-bd_ACP"/>
</dbReference>
<feature type="compositionally biased region" description="Polar residues" evidence="3">
    <location>
        <begin position="107"/>
        <end position="118"/>
    </location>
</feature>
<evidence type="ECO:0000313" key="6">
    <source>
        <dbReference type="Proteomes" id="UP000320176"/>
    </source>
</evidence>
<sequence>MLKNEDIFSRVVNCISATTRYPIVLLTEQADLENDLGIDSVKRLEIVVALEEAFGLRLSDRERDPSIRSIGDIARWIEEIVFSQGTENPVVADSVRQDRVPFPRGETATQPSRQLNDNTTRRESDFHRDPPQSISPPHFTPGTPPLENASVGKTLAGRVALVTGSGRGIGRVIARVLASKGATVIVNSFHSREAGEQTAAEINAQGGSAIHLWGSVANVGHLDQIFSQIKSRFGRLDILVCNASDGRIGAFMELTPDDWDRAFRTNVIGHHQCAVMASELMRGSGGGSIITMSAVGAKGWVDGLGSQGVVKAAVETMTRYLACELAPFGIRSNCVVGGPVYGDLLDKFPNARNAQDHWETHAPDGNLCSPLELANAIAFLVSDDASGINGSVWVVDHGFSAVANGQPKRVGEAKRVMSSR</sequence>
<dbReference type="PANTHER" id="PTHR48107">
    <property type="entry name" value="NADPH-DEPENDENT ALDEHYDE REDUCTASE-LIKE PROTEIN, CHLOROPLASTIC-RELATED"/>
    <property type="match status" value="1"/>
</dbReference>
<feature type="compositionally biased region" description="Basic and acidic residues" evidence="3">
    <location>
        <begin position="119"/>
        <end position="130"/>
    </location>
</feature>
<dbReference type="Pfam" id="PF00550">
    <property type="entry name" value="PP-binding"/>
    <property type="match status" value="1"/>
</dbReference>
<protein>
    <submittedName>
        <fullName evidence="5">Enoyl-[acyl-carrier-protein] reductase [NADPH] FabL</fullName>
        <ecNumber evidence="5">1.3.1.104</ecNumber>
    </submittedName>
</protein>
<dbReference type="PRINTS" id="PR00081">
    <property type="entry name" value="GDHRDH"/>
</dbReference>
<proteinExistence type="inferred from homology"/>
<keyword evidence="2 5" id="KW-0560">Oxidoreductase</keyword>
<dbReference type="InterPro" id="IPR036291">
    <property type="entry name" value="NAD(P)-bd_dom_sf"/>
</dbReference>
<dbReference type="EMBL" id="SJPN01000006">
    <property type="protein sequence ID" value="TWT98529.1"/>
    <property type="molecule type" value="Genomic_DNA"/>
</dbReference>
<evidence type="ECO:0000256" key="2">
    <source>
        <dbReference type="ARBA" id="ARBA00023002"/>
    </source>
</evidence>
<dbReference type="OrthoDB" id="9803333at2"/>
<dbReference type="AlphaFoldDB" id="A0A5C6AFZ7"/>
<dbReference type="InterPro" id="IPR002347">
    <property type="entry name" value="SDR_fam"/>
</dbReference>
<feature type="domain" description="Carrier" evidence="4">
    <location>
        <begin position="5"/>
        <end position="81"/>
    </location>
</feature>
<dbReference type="InterPro" id="IPR036736">
    <property type="entry name" value="ACP-like_sf"/>
</dbReference>
<dbReference type="Pfam" id="PF13561">
    <property type="entry name" value="adh_short_C2"/>
    <property type="match status" value="1"/>
</dbReference>
<gene>
    <name evidence="5" type="primary">fabL_2</name>
    <name evidence="5" type="ORF">Pla52n_50450</name>
</gene>
<evidence type="ECO:0000313" key="5">
    <source>
        <dbReference type="EMBL" id="TWT98529.1"/>
    </source>
</evidence>
<dbReference type="FunFam" id="3.40.50.720:FF:000084">
    <property type="entry name" value="Short-chain dehydrogenase reductase"/>
    <property type="match status" value="1"/>
</dbReference>
<name>A0A5C6AFZ7_9BACT</name>
<comment type="similarity">
    <text evidence="1">Belongs to the short-chain dehydrogenases/reductases (SDR) family.</text>
</comment>
<dbReference type="GO" id="GO:0141148">
    <property type="term" value="F:enoyl-[acyl-carrier-protein] reductase (NADPH) activity"/>
    <property type="evidence" value="ECO:0007669"/>
    <property type="project" value="UniProtKB-EC"/>
</dbReference>
<dbReference type="SUPFAM" id="SSF51735">
    <property type="entry name" value="NAD(P)-binding Rossmann-fold domains"/>
    <property type="match status" value="1"/>
</dbReference>
<evidence type="ECO:0000256" key="3">
    <source>
        <dbReference type="SAM" id="MobiDB-lite"/>
    </source>
</evidence>
<comment type="caution">
    <text evidence="5">The sequence shown here is derived from an EMBL/GenBank/DDBJ whole genome shotgun (WGS) entry which is preliminary data.</text>
</comment>
<dbReference type="Gene3D" id="1.10.1200.10">
    <property type="entry name" value="ACP-like"/>
    <property type="match status" value="1"/>
</dbReference>
<dbReference type="Gene3D" id="3.40.50.720">
    <property type="entry name" value="NAD(P)-binding Rossmann-like Domain"/>
    <property type="match status" value="1"/>
</dbReference>
<dbReference type="EC" id="1.3.1.104" evidence="5"/>
<keyword evidence="6" id="KW-1185">Reference proteome</keyword>
<evidence type="ECO:0000259" key="4">
    <source>
        <dbReference type="PROSITE" id="PS50075"/>
    </source>
</evidence>
<dbReference type="PROSITE" id="PS50075">
    <property type="entry name" value="CARRIER"/>
    <property type="match status" value="1"/>
</dbReference>
<reference evidence="5 6" key="1">
    <citation type="submission" date="2019-02" db="EMBL/GenBank/DDBJ databases">
        <title>Deep-cultivation of Planctomycetes and their phenomic and genomic characterization uncovers novel biology.</title>
        <authorList>
            <person name="Wiegand S."/>
            <person name="Jogler M."/>
            <person name="Boedeker C."/>
            <person name="Pinto D."/>
            <person name="Vollmers J."/>
            <person name="Rivas-Marin E."/>
            <person name="Kohn T."/>
            <person name="Peeters S.H."/>
            <person name="Heuer A."/>
            <person name="Rast P."/>
            <person name="Oberbeckmann S."/>
            <person name="Bunk B."/>
            <person name="Jeske O."/>
            <person name="Meyerdierks A."/>
            <person name="Storesund J.E."/>
            <person name="Kallscheuer N."/>
            <person name="Luecker S."/>
            <person name="Lage O.M."/>
            <person name="Pohl T."/>
            <person name="Merkel B.J."/>
            <person name="Hornburger P."/>
            <person name="Mueller R.-W."/>
            <person name="Bruemmer F."/>
            <person name="Labrenz M."/>
            <person name="Spormann A.M."/>
            <person name="Op Den Camp H."/>
            <person name="Overmann J."/>
            <person name="Amann R."/>
            <person name="Jetten M.S.M."/>
            <person name="Mascher T."/>
            <person name="Medema M.H."/>
            <person name="Devos D.P."/>
            <person name="Kaster A.-K."/>
            <person name="Ovreas L."/>
            <person name="Rohde M."/>
            <person name="Galperin M.Y."/>
            <person name="Jogler C."/>
        </authorList>
    </citation>
    <scope>NUCLEOTIDE SEQUENCE [LARGE SCALE GENOMIC DNA]</scope>
    <source>
        <strain evidence="5 6">Pla52n</strain>
    </source>
</reference>
<dbReference type="SUPFAM" id="SSF47336">
    <property type="entry name" value="ACP-like"/>
    <property type="match status" value="1"/>
</dbReference>
<accession>A0A5C6AFZ7</accession>
<feature type="region of interest" description="Disordered" evidence="3">
    <location>
        <begin position="92"/>
        <end position="150"/>
    </location>
</feature>
<organism evidence="5 6">
    <name type="scientific">Stieleria varia</name>
    <dbReference type="NCBI Taxonomy" id="2528005"/>
    <lineage>
        <taxon>Bacteria</taxon>
        <taxon>Pseudomonadati</taxon>
        <taxon>Planctomycetota</taxon>
        <taxon>Planctomycetia</taxon>
        <taxon>Pirellulales</taxon>
        <taxon>Pirellulaceae</taxon>
        <taxon>Stieleria</taxon>
    </lineage>
</organism>
<dbReference type="RefSeq" id="WP_146522092.1">
    <property type="nucleotide sequence ID" value="NZ_CP151726.1"/>
</dbReference>
<dbReference type="GO" id="GO:0016614">
    <property type="term" value="F:oxidoreductase activity, acting on CH-OH group of donors"/>
    <property type="evidence" value="ECO:0007669"/>
    <property type="project" value="UniProtKB-ARBA"/>
</dbReference>
<dbReference type="Proteomes" id="UP000320176">
    <property type="component" value="Unassembled WGS sequence"/>
</dbReference>